<sequence>MNDAHWRQGLQLASAVLLSYLASAALRLPESFWAVMSALIVVRPSTASTIGAGWDRVRATAAGAGTGLAGVWLQHHLGTDSTAATLGIVAFLAAASAWRPSMRSAPIAALIVLSSGGTAGHPALQVAGLRMAEIAIGVASGLAVSLTGVASGARAVFDASCASAIRKMAEQVQRDLPGRLPVAAQEKEATAGQMRLALRELAVRATIADREIDLWLRLTSLWRSTAHRSDAGHCAVTARLVARTAHDTASLGRLAESSTTGRDHPAWVTLAEAAHRALASTAASLEGGGPPELDPLRPFAAQGSSCPGERQPSPLPPIPWIAPAARLLMEDLSGLARRTAR</sequence>
<evidence type="ECO:0000259" key="6">
    <source>
        <dbReference type="Pfam" id="PF13515"/>
    </source>
</evidence>
<dbReference type="EMBL" id="JAVDRF010000009">
    <property type="protein sequence ID" value="MDR6538234.1"/>
    <property type="molecule type" value="Genomic_DNA"/>
</dbReference>
<protein>
    <submittedName>
        <fullName evidence="7">Membrane protein YccC</fullName>
    </submittedName>
</protein>
<gene>
    <name evidence="7" type="ORF">J2739_004021</name>
</gene>
<evidence type="ECO:0000313" key="8">
    <source>
        <dbReference type="Proteomes" id="UP001184230"/>
    </source>
</evidence>
<organism evidence="7 8">
    <name type="scientific">Variovorax soli</name>
    <dbReference type="NCBI Taxonomy" id="376815"/>
    <lineage>
        <taxon>Bacteria</taxon>
        <taxon>Pseudomonadati</taxon>
        <taxon>Pseudomonadota</taxon>
        <taxon>Betaproteobacteria</taxon>
        <taxon>Burkholderiales</taxon>
        <taxon>Comamonadaceae</taxon>
        <taxon>Variovorax</taxon>
    </lineage>
</organism>
<dbReference type="Proteomes" id="UP001184230">
    <property type="component" value="Unassembled WGS sequence"/>
</dbReference>
<comment type="caution">
    <text evidence="7">The sequence shown here is derived from an EMBL/GenBank/DDBJ whole genome shotgun (WGS) entry which is preliminary data.</text>
</comment>
<comment type="subcellular location">
    <subcellularLocation>
        <location evidence="1">Membrane</location>
        <topology evidence="1">Multi-pass membrane protein</topology>
    </subcellularLocation>
</comment>
<feature type="region of interest" description="Disordered" evidence="5">
    <location>
        <begin position="283"/>
        <end position="319"/>
    </location>
</feature>
<evidence type="ECO:0000256" key="3">
    <source>
        <dbReference type="ARBA" id="ARBA00022989"/>
    </source>
</evidence>
<dbReference type="Pfam" id="PF13515">
    <property type="entry name" value="FUSC_2"/>
    <property type="match status" value="1"/>
</dbReference>
<name>A0ABU1NIF4_9BURK</name>
<reference evidence="7 8" key="1">
    <citation type="submission" date="2023-07" db="EMBL/GenBank/DDBJ databases">
        <title>Sorghum-associated microbial communities from plants grown in Nebraska, USA.</title>
        <authorList>
            <person name="Schachtman D."/>
        </authorList>
    </citation>
    <scope>NUCLEOTIDE SEQUENCE [LARGE SCALE GENOMIC DNA]</scope>
    <source>
        <strain evidence="7 8">DS1781</strain>
    </source>
</reference>
<evidence type="ECO:0000256" key="1">
    <source>
        <dbReference type="ARBA" id="ARBA00004141"/>
    </source>
</evidence>
<keyword evidence="3" id="KW-1133">Transmembrane helix</keyword>
<evidence type="ECO:0000313" key="7">
    <source>
        <dbReference type="EMBL" id="MDR6538234.1"/>
    </source>
</evidence>
<accession>A0ABU1NIF4</accession>
<evidence type="ECO:0000256" key="4">
    <source>
        <dbReference type="ARBA" id="ARBA00023136"/>
    </source>
</evidence>
<keyword evidence="8" id="KW-1185">Reference proteome</keyword>
<proteinExistence type="predicted"/>
<evidence type="ECO:0000256" key="5">
    <source>
        <dbReference type="SAM" id="MobiDB-lite"/>
    </source>
</evidence>
<dbReference type="InterPro" id="IPR049453">
    <property type="entry name" value="Memb_transporter_dom"/>
</dbReference>
<evidence type="ECO:0000256" key="2">
    <source>
        <dbReference type="ARBA" id="ARBA00022692"/>
    </source>
</evidence>
<dbReference type="RefSeq" id="WP_309904831.1">
    <property type="nucleotide sequence ID" value="NZ_JAVDRF010000009.1"/>
</dbReference>
<keyword evidence="2" id="KW-0812">Transmembrane</keyword>
<keyword evidence="4" id="KW-0472">Membrane</keyword>
<feature type="domain" description="Integral membrane bound transporter" evidence="6">
    <location>
        <begin position="19"/>
        <end position="144"/>
    </location>
</feature>